<dbReference type="OrthoDB" id="4950701at2"/>
<keyword evidence="1" id="KW-0472">Membrane</keyword>
<reference evidence="2 3" key="1">
    <citation type="journal article" date="2006" name="PLoS Genet.">
        <title>Secrets of soil survival revealed by the genome sequence of Arthrobacter aurescens TC1.</title>
        <authorList>
            <person name="Mongodin E.F."/>
            <person name="Shapir N."/>
            <person name="Daugherty S.C."/>
            <person name="DeBoy R.T."/>
            <person name="Emerson J.B."/>
            <person name="Shvartzbeyn A."/>
            <person name="Radune D."/>
            <person name="Vamathevan J."/>
            <person name="Riggs F."/>
            <person name="Grinberg V."/>
            <person name="Khouri H."/>
            <person name="Wackett L.P."/>
            <person name="Nelson K.E."/>
            <person name="Sadowsky M.J."/>
        </authorList>
    </citation>
    <scope>NUCLEOTIDE SEQUENCE [LARGE SCALE GENOMIC DNA]</scope>
    <source>
        <strain evidence="2 3">TC1</strain>
    </source>
</reference>
<dbReference type="HOGENOM" id="CLU_184215_0_0_11"/>
<dbReference type="AlphaFoldDB" id="A1RAA2"/>
<dbReference type="KEGG" id="aau:AAur_3471"/>
<evidence type="ECO:0000313" key="2">
    <source>
        <dbReference type="EMBL" id="ABM07364.1"/>
    </source>
</evidence>
<sequence>MAAFLWSSAGLSVCLLIAGDVSSAIGVVMRIGSLIGLFVVVWLIIGAVAAGQRGYFTAPPAQCSQFATIALNIVAGPLNYTGLDPQGGCEIPQPS</sequence>
<gene>
    <name evidence="2" type="ordered locus">AAur_3471</name>
</gene>
<dbReference type="STRING" id="290340.AAur_3471"/>
<keyword evidence="3" id="KW-1185">Reference proteome</keyword>
<accession>A1RAA2</accession>
<keyword evidence="1" id="KW-0812">Transmembrane</keyword>
<dbReference type="eggNOG" id="ENOG503358G">
    <property type="taxonomic scope" value="Bacteria"/>
</dbReference>
<feature type="transmembrane region" description="Helical" evidence="1">
    <location>
        <begin position="33"/>
        <end position="51"/>
    </location>
</feature>
<protein>
    <submittedName>
        <fullName evidence="2">Uncharacterized protein</fullName>
    </submittedName>
</protein>
<proteinExistence type="predicted"/>
<evidence type="ECO:0000256" key="1">
    <source>
        <dbReference type="SAM" id="Phobius"/>
    </source>
</evidence>
<name>A1RAA2_PAEAT</name>
<organism evidence="2 3">
    <name type="scientific">Paenarthrobacter aurescens (strain TC1)</name>
    <dbReference type="NCBI Taxonomy" id="290340"/>
    <lineage>
        <taxon>Bacteria</taxon>
        <taxon>Bacillati</taxon>
        <taxon>Actinomycetota</taxon>
        <taxon>Actinomycetes</taxon>
        <taxon>Micrococcales</taxon>
        <taxon>Micrococcaceae</taxon>
        <taxon>Paenarthrobacter</taxon>
    </lineage>
</organism>
<dbReference type="Proteomes" id="UP000000637">
    <property type="component" value="Chromosome"/>
</dbReference>
<evidence type="ECO:0000313" key="3">
    <source>
        <dbReference type="Proteomes" id="UP000000637"/>
    </source>
</evidence>
<keyword evidence="1" id="KW-1133">Transmembrane helix</keyword>
<dbReference type="EMBL" id="CP000474">
    <property type="protein sequence ID" value="ABM07364.1"/>
    <property type="molecule type" value="Genomic_DNA"/>
</dbReference>